<name>A0A1I1LMW3_NATHA</name>
<dbReference type="RefSeq" id="WP_089790043.1">
    <property type="nucleotide sequence ID" value="NZ_FOKW01000019.1"/>
</dbReference>
<dbReference type="PANTHER" id="PTHR34822">
    <property type="entry name" value="GRPB DOMAIN PROTEIN (AFU_ORTHOLOGUE AFUA_1G01530)"/>
    <property type="match status" value="1"/>
</dbReference>
<organism evidence="1 2">
    <name type="scientific">Natronobacterium haloterrestre</name>
    <name type="common">Halobiforma haloterrestris</name>
    <dbReference type="NCBI Taxonomy" id="148448"/>
    <lineage>
        <taxon>Archaea</taxon>
        <taxon>Methanobacteriati</taxon>
        <taxon>Methanobacteriota</taxon>
        <taxon>Stenosarchaea group</taxon>
        <taxon>Halobacteria</taxon>
        <taxon>Halobacteriales</taxon>
        <taxon>Natrialbaceae</taxon>
        <taxon>Natronobacterium</taxon>
    </lineage>
</organism>
<accession>A0A1I1LMW3</accession>
<dbReference type="OrthoDB" id="330317at2157"/>
<dbReference type="SUPFAM" id="SSF81301">
    <property type="entry name" value="Nucleotidyltransferase"/>
    <property type="match status" value="1"/>
</dbReference>
<dbReference type="EMBL" id="FOKW01000019">
    <property type="protein sequence ID" value="SFC74325.1"/>
    <property type="molecule type" value="Genomic_DNA"/>
</dbReference>
<keyword evidence="2" id="KW-1185">Reference proteome</keyword>
<dbReference type="PANTHER" id="PTHR34822:SF1">
    <property type="entry name" value="GRPB FAMILY PROTEIN"/>
    <property type="match status" value="1"/>
</dbReference>
<dbReference type="Proteomes" id="UP000199161">
    <property type="component" value="Unassembled WGS sequence"/>
</dbReference>
<dbReference type="AlphaFoldDB" id="A0A1I1LMW3"/>
<evidence type="ECO:0000313" key="1">
    <source>
        <dbReference type="EMBL" id="SFC74325.1"/>
    </source>
</evidence>
<dbReference type="InterPro" id="IPR043519">
    <property type="entry name" value="NT_sf"/>
</dbReference>
<evidence type="ECO:0000313" key="2">
    <source>
        <dbReference type="Proteomes" id="UP000199161"/>
    </source>
</evidence>
<keyword evidence="1" id="KW-0808">Transferase</keyword>
<dbReference type="InterPro" id="IPR007344">
    <property type="entry name" value="GrpB/CoaE"/>
</dbReference>
<dbReference type="Gene3D" id="3.30.460.10">
    <property type="entry name" value="Beta Polymerase, domain 2"/>
    <property type="match status" value="1"/>
</dbReference>
<proteinExistence type="predicted"/>
<reference evidence="2" key="1">
    <citation type="submission" date="2016-10" db="EMBL/GenBank/DDBJ databases">
        <authorList>
            <person name="Varghese N."/>
            <person name="Submissions S."/>
        </authorList>
    </citation>
    <scope>NUCLEOTIDE SEQUENCE [LARGE SCALE GENOMIC DNA]</scope>
    <source>
        <strain evidence="2">DSM 13078</strain>
    </source>
</reference>
<dbReference type="GO" id="GO:0016740">
    <property type="term" value="F:transferase activity"/>
    <property type="evidence" value="ECO:0007669"/>
    <property type="project" value="UniProtKB-KW"/>
</dbReference>
<gene>
    <name evidence="1" type="ORF">SAMN05444422_11920</name>
</gene>
<sequence length="188" mass="21025">MVDPNDDPIELVPSRYDTWRERFGAERDRVRETLRAGNLESALERIEHVGSTAVPGLPAKDIVDLDVVVTDDAVAPVSRTLETELGGTRTENSDEWHPLFRRENGQRFNVHVFAASADGWRISVVTRDVLASRPDLREEYAALKRDLAGGTEDLTEYSVGKTAFVERVLEVARTDEALSFAFEVPTVE</sequence>
<protein>
    <submittedName>
        <fullName evidence="1">GrpB domain, predicted nucleotidyltransferase, UPF0157 family</fullName>
    </submittedName>
</protein>
<dbReference type="Pfam" id="PF04229">
    <property type="entry name" value="GrpB"/>
    <property type="match status" value="1"/>
</dbReference>